<name>A0A9W9WAA4_9EURO</name>
<evidence type="ECO:0000313" key="4">
    <source>
        <dbReference type="Proteomes" id="UP001147747"/>
    </source>
</evidence>
<reference evidence="3" key="2">
    <citation type="journal article" date="2023" name="IMA Fungus">
        <title>Comparative genomic study of the Penicillium genus elucidates a diverse pangenome and 15 lateral gene transfer events.</title>
        <authorList>
            <person name="Petersen C."/>
            <person name="Sorensen T."/>
            <person name="Nielsen M.R."/>
            <person name="Sondergaard T.E."/>
            <person name="Sorensen J.L."/>
            <person name="Fitzpatrick D.A."/>
            <person name="Frisvad J.C."/>
            <person name="Nielsen K.L."/>
        </authorList>
    </citation>
    <scope>NUCLEOTIDE SEQUENCE</scope>
    <source>
        <strain evidence="3">IBT 29677</strain>
    </source>
</reference>
<keyword evidence="1" id="KW-0862">Zinc</keyword>
<dbReference type="OrthoDB" id="4300656at2759"/>
<gene>
    <name evidence="3" type="ORF">N7509_000295</name>
</gene>
<evidence type="ECO:0000256" key="1">
    <source>
        <dbReference type="PROSITE-ProRule" id="PRU00042"/>
    </source>
</evidence>
<evidence type="ECO:0000313" key="3">
    <source>
        <dbReference type="EMBL" id="KAJ5413668.1"/>
    </source>
</evidence>
<dbReference type="RefSeq" id="XP_056493524.1">
    <property type="nucleotide sequence ID" value="XM_056624942.1"/>
</dbReference>
<evidence type="ECO:0000259" key="2">
    <source>
        <dbReference type="PROSITE" id="PS50157"/>
    </source>
</evidence>
<accession>A0A9W9WAA4</accession>
<sequence>MSSNKRKAVILEGMLKQADKSYVCPACFKSYSRMSDLRNHLKQLKDAENHRGLSEMEESEFRRSYAKIIGWKPTDKEAELELPRERFAAFTRDVVVEKIASRTKDLLQSKIQIYLQIALSSGMAHVCPECVDQDLRYFNKMVDFDAHCWERNDQTHMGLLSKTPADFLPAYLQAMGLPHIEELPPGSDKPGRWTNERYLKTDYVFQTKKRFVAPETAAAQEQAII</sequence>
<dbReference type="GO" id="GO:0008270">
    <property type="term" value="F:zinc ion binding"/>
    <property type="evidence" value="ECO:0007669"/>
    <property type="project" value="UniProtKB-KW"/>
</dbReference>
<dbReference type="GeneID" id="81363922"/>
<dbReference type="PROSITE" id="PS50157">
    <property type="entry name" value="ZINC_FINGER_C2H2_2"/>
    <property type="match status" value="1"/>
</dbReference>
<reference evidence="3" key="1">
    <citation type="submission" date="2022-12" db="EMBL/GenBank/DDBJ databases">
        <authorList>
            <person name="Petersen C."/>
        </authorList>
    </citation>
    <scope>NUCLEOTIDE SEQUENCE</scope>
    <source>
        <strain evidence="3">IBT 29677</strain>
    </source>
</reference>
<protein>
    <recommendedName>
        <fullName evidence="2">C2H2-type domain-containing protein</fullName>
    </recommendedName>
</protein>
<dbReference type="Proteomes" id="UP001147747">
    <property type="component" value="Unassembled WGS sequence"/>
</dbReference>
<dbReference type="InterPro" id="IPR013087">
    <property type="entry name" value="Znf_C2H2_type"/>
</dbReference>
<comment type="caution">
    <text evidence="3">The sequence shown here is derived from an EMBL/GenBank/DDBJ whole genome shotgun (WGS) entry which is preliminary data.</text>
</comment>
<proteinExistence type="predicted"/>
<dbReference type="Gene3D" id="3.30.160.60">
    <property type="entry name" value="Classic Zinc Finger"/>
    <property type="match status" value="1"/>
</dbReference>
<feature type="domain" description="C2H2-type" evidence="2">
    <location>
        <begin position="22"/>
        <end position="55"/>
    </location>
</feature>
<keyword evidence="4" id="KW-1185">Reference proteome</keyword>
<keyword evidence="1" id="KW-0479">Metal-binding</keyword>
<keyword evidence="1" id="KW-0863">Zinc-finger</keyword>
<dbReference type="AlphaFoldDB" id="A0A9W9WAA4"/>
<organism evidence="3 4">
    <name type="scientific">Penicillium cosmopolitanum</name>
    <dbReference type="NCBI Taxonomy" id="1131564"/>
    <lineage>
        <taxon>Eukaryota</taxon>
        <taxon>Fungi</taxon>
        <taxon>Dikarya</taxon>
        <taxon>Ascomycota</taxon>
        <taxon>Pezizomycotina</taxon>
        <taxon>Eurotiomycetes</taxon>
        <taxon>Eurotiomycetidae</taxon>
        <taxon>Eurotiales</taxon>
        <taxon>Aspergillaceae</taxon>
        <taxon>Penicillium</taxon>
    </lineage>
</organism>
<dbReference type="EMBL" id="JAPZBU010000003">
    <property type="protein sequence ID" value="KAJ5413668.1"/>
    <property type="molecule type" value="Genomic_DNA"/>
</dbReference>